<dbReference type="OrthoDB" id="5891001at2759"/>
<protein>
    <submittedName>
        <fullName evidence="2">Uncharacterized protein</fullName>
    </submittedName>
</protein>
<feature type="signal peptide" evidence="1">
    <location>
        <begin position="1"/>
        <end position="16"/>
    </location>
</feature>
<keyword evidence="3" id="KW-1185">Reference proteome</keyword>
<keyword evidence="1" id="KW-0732">Signal</keyword>
<dbReference type="EMBL" id="JABEBT010000001">
    <property type="protein sequence ID" value="KAF7640469.1"/>
    <property type="molecule type" value="Genomic_DNA"/>
</dbReference>
<dbReference type="Proteomes" id="UP000605970">
    <property type="component" value="Unassembled WGS sequence"/>
</dbReference>
<evidence type="ECO:0000256" key="1">
    <source>
        <dbReference type="SAM" id="SignalP"/>
    </source>
</evidence>
<proteinExistence type="predicted"/>
<evidence type="ECO:0000313" key="2">
    <source>
        <dbReference type="EMBL" id="KAF7640469.1"/>
    </source>
</evidence>
<name>A0A8T0A577_9BILA</name>
<feature type="chain" id="PRO_5035787201" evidence="1">
    <location>
        <begin position="17"/>
        <end position="176"/>
    </location>
</feature>
<organism evidence="2 3">
    <name type="scientific">Meloidogyne graminicola</name>
    <dbReference type="NCBI Taxonomy" id="189291"/>
    <lineage>
        <taxon>Eukaryota</taxon>
        <taxon>Metazoa</taxon>
        <taxon>Ecdysozoa</taxon>
        <taxon>Nematoda</taxon>
        <taxon>Chromadorea</taxon>
        <taxon>Rhabditida</taxon>
        <taxon>Tylenchina</taxon>
        <taxon>Tylenchomorpha</taxon>
        <taxon>Tylenchoidea</taxon>
        <taxon>Meloidogynidae</taxon>
        <taxon>Meloidogyninae</taxon>
        <taxon>Meloidogyne</taxon>
    </lineage>
</organism>
<comment type="caution">
    <text evidence="2">The sequence shown here is derived from an EMBL/GenBank/DDBJ whole genome shotgun (WGS) entry which is preliminary data.</text>
</comment>
<reference evidence="2" key="1">
    <citation type="journal article" date="2020" name="Ecol. Evol.">
        <title>Genome structure and content of the rice root-knot nematode (Meloidogyne graminicola).</title>
        <authorList>
            <person name="Phan N.T."/>
            <person name="Danchin E.G.J."/>
            <person name="Klopp C."/>
            <person name="Perfus-Barbeoch L."/>
            <person name="Kozlowski D.K."/>
            <person name="Koutsovoulos G.D."/>
            <person name="Lopez-Roques C."/>
            <person name="Bouchez O."/>
            <person name="Zahm M."/>
            <person name="Besnard G."/>
            <person name="Bellafiore S."/>
        </authorList>
    </citation>
    <scope>NUCLEOTIDE SEQUENCE</scope>
    <source>
        <strain evidence="2">VN-18</strain>
    </source>
</reference>
<accession>A0A8T0A577</accession>
<gene>
    <name evidence="2" type="ORF">Mgra_00000290</name>
</gene>
<dbReference type="AlphaFoldDB" id="A0A8T0A577"/>
<evidence type="ECO:0000313" key="3">
    <source>
        <dbReference type="Proteomes" id="UP000605970"/>
    </source>
</evidence>
<sequence length="176" mass="20377">MFYQILFLCFVLIVNASTYKENETKSIEEKKGEIVNKCCPTSRHKHYGKRPLYCCQAGLFGAEEDEFLLKECTDLGIKSDLIVKTIRCAQKEIYGEKAADICKAYCCQLFNDNKCSNLCFSYVRRATMSLEILKILMGVCEKNEHYGKYNNCINSKKAEKDAELEEYCKKAIEWFN</sequence>